<evidence type="ECO:0000256" key="3">
    <source>
        <dbReference type="ARBA" id="ARBA00022857"/>
    </source>
</evidence>
<sequence>MSRIAVIGAGAWGTALAQVYASAGHDVMLWARENALADSIQRTKENATYLPGITLAANIRATSDLEKALKEDIILNVVPAQYMRSILEQMKPYLRPDQPMVLCAKGIEIQSRQLLSDIVREQCSNPVAILTGPSFAIDLVKGKPTAATLACTDKHLAKRIQESLSSKTLRLYTSDDVIGAQIGGAIKNVIAIACGIVGGLDLGESARAALVTRGLAEIARLTVALGGKRETLMGQCGVGDLMLTCSSQQSRNFSFGYLMGQGQSAEEILSQRKSVTEGVTTAKAAVQLAKDFDVDMPITESVHACIEGRMSISDALTEIMERPARGELT</sequence>
<evidence type="ECO:0000256" key="8">
    <source>
        <dbReference type="ARBA" id="ARBA00023264"/>
    </source>
</evidence>
<evidence type="ECO:0000259" key="18">
    <source>
        <dbReference type="Pfam" id="PF01210"/>
    </source>
</evidence>
<dbReference type="SUPFAM" id="SSF48179">
    <property type="entry name" value="6-phosphogluconate dehydrogenase C-terminal domain-like"/>
    <property type="match status" value="1"/>
</dbReference>
<dbReference type="EC" id="1.1.1.94" evidence="10 13"/>
<dbReference type="SUPFAM" id="SSF51735">
    <property type="entry name" value="NAD(P)-binding Rossmann-fold domains"/>
    <property type="match status" value="1"/>
</dbReference>
<feature type="binding site" evidence="13">
    <location>
        <position position="251"/>
    </location>
    <ligand>
        <name>sn-glycerol 3-phosphate</name>
        <dbReference type="ChEBI" id="CHEBI:57597"/>
    </ligand>
</feature>
<feature type="binding site" evidence="13">
    <location>
        <position position="105"/>
    </location>
    <ligand>
        <name>NADPH</name>
        <dbReference type="ChEBI" id="CHEBI:57783"/>
    </ligand>
</feature>
<dbReference type="NCBIfam" id="NF000940">
    <property type="entry name" value="PRK00094.1-2"/>
    <property type="match status" value="1"/>
</dbReference>
<dbReference type="EMBL" id="QFOT01000022">
    <property type="protein sequence ID" value="PZP56550.1"/>
    <property type="molecule type" value="Genomic_DNA"/>
</dbReference>
<keyword evidence="7 13" id="KW-0594">Phospholipid biosynthesis</keyword>
<dbReference type="NCBIfam" id="NF000942">
    <property type="entry name" value="PRK00094.1-4"/>
    <property type="match status" value="1"/>
</dbReference>
<dbReference type="PRINTS" id="PR00077">
    <property type="entry name" value="GPDHDRGNASE"/>
</dbReference>
<keyword evidence="5 13" id="KW-0520">NAD</keyword>
<comment type="subcellular location">
    <subcellularLocation>
        <location evidence="13">Cytoplasm</location>
    </subcellularLocation>
</comment>
<comment type="function">
    <text evidence="13">Catalyzes the reduction of the glycolytic intermediate dihydroxyacetone phosphate (DHAP) to sn-glycerol 3-phosphate (G3P), the key precursor for phospholipid synthesis.</text>
</comment>
<evidence type="ECO:0000256" key="2">
    <source>
        <dbReference type="ARBA" id="ARBA00022516"/>
    </source>
</evidence>
<feature type="binding site" evidence="13">
    <location>
        <position position="105"/>
    </location>
    <ligand>
        <name>sn-glycerol 3-phosphate</name>
        <dbReference type="ChEBI" id="CHEBI:57597"/>
    </ligand>
</feature>
<feature type="binding site" evidence="13">
    <location>
        <position position="240"/>
    </location>
    <ligand>
        <name>sn-glycerol 3-phosphate</name>
        <dbReference type="ChEBI" id="CHEBI:57597"/>
    </ligand>
</feature>
<evidence type="ECO:0000256" key="13">
    <source>
        <dbReference type="HAMAP-Rule" id="MF_00394"/>
    </source>
</evidence>
<evidence type="ECO:0000256" key="4">
    <source>
        <dbReference type="ARBA" id="ARBA00023002"/>
    </source>
</evidence>
<keyword evidence="13" id="KW-0963">Cytoplasm</keyword>
<dbReference type="InterPro" id="IPR013328">
    <property type="entry name" value="6PGD_dom2"/>
</dbReference>
<feature type="binding site" evidence="15">
    <location>
        <begin position="251"/>
        <end position="252"/>
    </location>
    <ligand>
        <name>substrate</name>
    </ligand>
</feature>
<dbReference type="GO" id="GO:0016746">
    <property type="term" value="F:acyltransferase activity"/>
    <property type="evidence" value="ECO:0007669"/>
    <property type="project" value="UniProtKB-KW"/>
</dbReference>
<feature type="binding site" evidence="15">
    <location>
        <position position="105"/>
    </location>
    <ligand>
        <name>substrate</name>
    </ligand>
</feature>
<organism evidence="20 21">
    <name type="scientific">Micavibrio aeruginosavorus</name>
    <dbReference type="NCBI Taxonomy" id="349221"/>
    <lineage>
        <taxon>Bacteria</taxon>
        <taxon>Pseudomonadati</taxon>
        <taxon>Bdellovibrionota</taxon>
        <taxon>Bdellovibrionia</taxon>
        <taxon>Bdellovibrionales</taxon>
        <taxon>Pseudobdellovibrionaceae</taxon>
        <taxon>Micavibrio</taxon>
    </lineage>
</organism>
<evidence type="ECO:0000256" key="15">
    <source>
        <dbReference type="PIRSR" id="PIRSR000114-2"/>
    </source>
</evidence>
<keyword evidence="13" id="KW-0547">Nucleotide-binding</keyword>
<comment type="caution">
    <text evidence="20">The sequence shown here is derived from an EMBL/GenBank/DDBJ whole genome shotgun (WGS) entry which is preliminary data.</text>
</comment>
<feature type="binding site" evidence="13">
    <location>
        <position position="252"/>
    </location>
    <ligand>
        <name>sn-glycerol 3-phosphate</name>
        <dbReference type="ChEBI" id="CHEBI:57597"/>
    </ligand>
</feature>
<evidence type="ECO:0000256" key="10">
    <source>
        <dbReference type="ARBA" id="ARBA00066687"/>
    </source>
</evidence>
<evidence type="ECO:0000256" key="16">
    <source>
        <dbReference type="PIRSR" id="PIRSR000114-3"/>
    </source>
</evidence>
<feature type="domain" description="Glycerol-3-phosphate dehydrogenase NAD-dependent N-terminal" evidence="18">
    <location>
        <begin position="4"/>
        <end position="156"/>
    </location>
</feature>
<dbReference type="GO" id="GO:0051287">
    <property type="term" value="F:NAD binding"/>
    <property type="evidence" value="ECO:0007669"/>
    <property type="project" value="InterPro"/>
</dbReference>
<keyword evidence="4 13" id="KW-0560">Oxidoreductase</keyword>
<feature type="binding site" evidence="13">
    <location>
        <position position="132"/>
    </location>
    <ligand>
        <name>sn-glycerol 3-phosphate</name>
        <dbReference type="ChEBI" id="CHEBI:57597"/>
    </ligand>
</feature>
<dbReference type="Pfam" id="PF01210">
    <property type="entry name" value="NAD_Gly3P_dh_N"/>
    <property type="match status" value="1"/>
</dbReference>
<keyword evidence="2 13" id="KW-0444">Lipid biosynthesis</keyword>
<keyword evidence="3 13" id="KW-0521">NADP</keyword>
<dbReference type="FunFam" id="1.10.1040.10:FF:000001">
    <property type="entry name" value="Glycerol-3-phosphate dehydrogenase [NAD(P)+]"/>
    <property type="match status" value="1"/>
</dbReference>
<feature type="binding site" evidence="16">
    <location>
        <position position="251"/>
    </location>
    <ligand>
        <name>NAD(+)</name>
        <dbReference type="ChEBI" id="CHEBI:57540"/>
    </ligand>
</feature>
<feature type="domain" description="Glycerol-3-phosphate dehydrogenase NAD-dependent C-terminal" evidence="19">
    <location>
        <begin position="176"/>
        <end position="316"/>
    </location>
</feature>
<comment type="catalytic activity">
    <reaction evidence="9">
        <text>sn-glycerol 3-phosphate + NADP(+) = dihydroxyacetone phosphate + NADPH + H(+)</text>
        <dbReference type="Rhea" id="RHEA:11096"/>
        <dbReference type="ChEBI" id="CHEBI:15378"/>
        <dbReference type="ChEBI" id="CHEBI:57597"/>
        <dbReference type="ChEBI" id="CHEBI:57642"/>
        <dbReference type="ChEBI" id="CHEBI:57783"/>
        <dbReference type="ChEBI" id="CHEBI:58349"/>
        <dbReference type="EC" id="1.1.1.94"/>
    </reaction>
    <physiologicalReaction direction="right-to-left" evidence="9">
        <dbReference type="Rhea" id="RHEA:11098"/>
    </physiologicalReaction>
</comment>
<dbReference type="InterPro" id="IPR036291">
    <property type="entry name" value="NAD(P)-bd_dom_sf"/>
</dbReference>
<comment type="caution">
    <text evidence="13">Lacks conserved residue(s) required for the propagation of feature annotation.</text>
</comment>
<evidence type="ECO:0000256" key="1">
    <source>
        <dbReference type="ARBA" id="ARBA00011009"/>
    </source>
</evidence>
<evidence type="ECO:0000256" key="17">
    <source>
        <dbReference type="RuleBase" id="RU000437"/>
    </source>
</evidence>
<feature type="active site" description="Proton acceptor" evidence="13 14">
    <location>
        <position position="187"/>
    </location>
</feature>
<comment type="catalytic activity">
    <reaction evidence="13">
        <text>sn-glycerol 3-phosphate + NAD(+) = dihydroxyacetone phosphate + NADH + H(+)</text>
        <dbReference type="Rhea" id="RHEA:11092"/>
        <dbReference type="ChEBI" id="CHEBI:15378"/>
        <dbReference type="ChEBI" id="CHEBI:57540"/>
        <dbReference type="ChEBI" id="CHEBI:57597"/>
        <dbReference type="ChEBI" id="CHEBI:57642"/>
        <dbReference type="ChEBI" id="CHEBI:57945"/>
        <dbReference type="EC" id="1.1.1.94"/>
    </reaction>
</comment>
<reference evidence="20 21" key="1">
    <citation type="submission" date="2017-08" db="EMBL/GenBank/DDBJ databases">
        <title>Infants hospitalized years apart are colonized by the same room-sourced microbial strains.</title>
        <authorList>
            <person name="Brooks B."/>
            <person name="Olm M.R."/>
            <person name="Firek B.A."/>
            <person name="Baker R."/>
            <person name="Thomas B.C."/>
            <person name="Morowitz M.J."/>
            <person name="Banfield J.F."/>
        </authorList>
    </citation>
    <scope>NUCLEOTIDE SEQUENCE [LARGE SCALE GENOMIC DNA]</scope>
    <source>
        <strain evidence="20">S2_006_000_R2_64</strain>
    </source>
</reference>
<evidence type="ECO:0000256" key="9">
    <source>
        <dbReference type="ARBA" id="ARBA00052716"/>
    </source>
</evidence>
<keyword evidence="6 13" id="KW-0443">Lipid metabolism</keyword>
<feature type="binding site" evidence="13">
    <location>
        <position position="136"/>
    </location>
    <ligand>
        <name>NADPH</name>
        <dbReference type="ChEBI" id="CHEBI:57783"/>
    </ligand>
</feature>
<evidence type="ECO:0000313" key="20">
    <source>
        <dbReference type="EMBL" id="PZP56550.1"/>
    </source>
</evidence>
<dbReference type="GO" id="GO:0046168">
    <property type="term" value="P:glycerol-3-phosphate catabolic process"/>
    <property type="evidence" value="ECO:0007669"/>
    <property type="project" value="InterPro"/>
</dbReference>
<dbReference type="GO" id="GO:0046167">
    <property type="term" value="P:glycerol-3-phosphate biosynthetic process"/>
    <property type="evidence" value="ECO:0007669"/>
    <property type="project" value="UniProtKB-UniRule"/>
</dbReference>
<feature type="binding site" evidence="13">
    <location>
        <position position="275"/>
    </location>
    <ligand>
        <name>NADPH</name>
        <dbReference type="ChEBI" id="CHEBI:57783"/>
    </ligand>
</feature>
<dbReference type="HAMAP" id="MF_00394">
    <property type="entry name" value="NAD_Glyc3P_dehydrog"/>
    <property type="match status" value="1"/>
</dbReference>
<comment type="pathway">
    <text evidence="13">Membrane lipid metabolism; glycerophospholipid metabolism.</text>
</comment>
<feature type="binding site" evidence="16">
    <location>
        <begin position="8"/>
        <end position="13"/>
    </location>
    <ligand>
        <name>NAD(+)</name>
        <dbReference type="ChEBI" id="CHEBI:57540"/>
    </ligand>
</feature>
<dbReference type="GO" id="GO:0141153">
    <property type="term" value="F:glycerol-3-phosphate dehydrogenase (NADP+) activity"/>
    <property type="evidence" value="ECO:0007669"/>
    <property type="project" value="RHEA"/>
</dbReference>
<dbReference type="FunFam" id="3.40.50.720:FF:000019">
    <property type="entry name" value="Glycerol-3-phosphate dehydrogenase [NAD(P)+]"/>
    <property type="match status" value="1"/>
</dbReference>
<keyword evidence="20" id="KW-0808">Transferase</keyword>
<dbReference type="Gene3D" id="1.10.1040.10">
    <property type="entry name" value="N-(1-d-carboxylethyl)-l-norvaline Dehydrogenase, domain 2"/>
    <property type="match status" value="1"/>
</dbReference>
<comment type="similarity">
    <text evidence="1 13 17">Belongs to the NAD-dependent glycerol-3-phosphate dehydrogenase family.</text>
</comment>
<feature type="binding site" evidence="13">
    <location>
        <position position="250"/>
    </location>
    <ligand>
        <name>sn-glycerol 3-phosphate</name>
        <dbReference type="ChEBI" id="CHEBI:57597"/>
    </ligand>
</feature>
<feature type="binding site" evidence="13">
    <location>
        <position position="49"/>
    </location>
    <ligand>
        <name>NADPH</name>
        <dbReference type="ChEBI" id="CHEBI:57783"/>
    </ligand>
</feature>
<evidence type="ECO:0000256" key="14">
    <source>
        <dbReference type="PIRSR" id="PIRSR000114-1"/>
    </source>
</evidence>
<evidence type="ECO:0000256" key="7">
    <source>
        <dbReference type="ARBA" id="ARBA00023209"/>
    </source>
</evidence>
<dbReference type="PANTHER" id="PTHR11728:SF1">
    <property type="entry name" value="GLYCEROL-3-PHOSPHATE DEHYDROGENASE [NAD(+)] 2, CHLOROPLASTIC"/>
    <property type="match status" value="1"/>
</dbReference>
<feature type="binding site" evidence="13">
    <location>
        <position position="251"/>
    </location>
    <ligand>
        <name>NADPH</name>
        <dbReference type="ChEBI" id="CHEBI:57783"/>
    </ligand>
</feature>
<dbReference type="AlphaFoldDB" id="A0A2W5FRV9"/>
<dbReference type="GO" id="GO:0006650">
    <property type="term" value="P:glycerophospholipid metabolic process"/>
    <property type="evidence" value="ECO:0007669"/>
    <property type="project" value="UniProtKB-UniRule"/>
</dbReference>
<evidence type="ECO:0000259" key="19">
    <source>
        <dbReference type="Pfam" id="PF07479"/>
    </source>
</evidence>
<accession>A0A2W5FRV9</accession>
<dbReference type="PIRSF" id="PIRSF000114">
    <property type="entry name" value="Glycerol-3-P_dh"/>
    <property type="match status" value="1"/>
</dbReference>
<feature type="binding site" evidence="13">
    <location>
        <position position="12"/>
    </location>
    <ligand>
        <name>NADPH</name>
        <dbReference type="ChEBI" id="CHEBI:57783"/>
    </ligand>
</feature>
<dbReference type="InterPro" id="IPR008927">
    <property type="entry name" value="6-PGluconate_DH-like_C_sf"/>
</dbReference>
<protein>
    <recommendedName>
        <fullName evidence="11 13">Glycerol-3-phosphate dehydrogenase [NAD(P)+]</fullName>
        <ecNumber evidence="10 13">1.1.1.94</ecNumber>
    </recommendedName>
    <alternativeName>
        <fullName evidence="13">NAD(P)(+)-dependent glycerol-3-phosphate dehydrogenase</fullName>
    </alternativeName>
    <alternativeName>
        <fullName evidence="12 13">NAD(P)H-dependent dihydroxyacetone-phosphate reductase</fullName>
    </alternativeName>
</protein>
<feature type="binding site" evidence="13">
    <location>
        <position position="32"/>
    </location>
    <ligand>
        <name>NADPH</name>
        <dbReference type="ChEBI" id="CHEBI:57783"/>
    </ligand>
</feature>
<dbReference type="GO" id="GO:0141152">
    <property type="term" value="F:glycerol-3-phosphate dehydrogenase (NAD+) activity"/>
    <property type="evidence" value="ECO:0007669"/>
    <property type="project" value="RHEA"/>
</dbReference>
<evidence type="ECO:0000256" key="5">
    <source>
        <dbReference type="ARBA" id="ARBA00023027"/>
    </source>
</evidence>
<name>A0A2W5FRV9_9BACT</name>
<dbReference type="GO" id="GO:0008654">
    <property type="term" value="P:phospholipid biosynthetic process"/>
    <property type="evidence" value="ECO:0007669"/>
    <property type="project" value="UniProtKB-KW"/>
</dbReference>
<dbReference type="GO" id="GO:0005975">
    <property type="term" value="P:carbohydrate metabolic process"/>
    <property type="evidence" value="ECO:0007669"/>
    <property type="project" value="InterPro"/>
</dbReference>
<evidence type="ECO:0000256" key="6">
    <source>
        <dbReference type="ARBA" id="ARBA00023098"/>
    </source>
</evidence>
<dbReference type="GO" id="GO:0005829">
    <property type="term" value="C:cytosol"/>
    <property type="evidence" value="ECO:0007669"/>
    <property type="project" value="TreeGrafter"/>
</dbReference>
<dbReference type="InterPro" id="IPR006168">
    <property type="entry name" value="G3P_DH_NAD-dep"/>
</dbReference>
<dbReference type="UniPathway" id="UPA00940"/>
<evidence type="ECO:0000256" key="12">
    <source>
        <dbReference type="ARBA" id="ARBA00080511"/>
    </source>
</evidence>
<dbReference type="InterPro" id="IPR011128">
    <property type="entry name" value="G3P_DH_NAD-dep_N"/>
</dbReference>
<evidence type="ECO:0000256" key="11">
    <source>
        <dbReference type="ARBA" id="ARBA00069372"/>
    </source>
</evidence>
<feature type="binding site" evidence="16">
    <location>
        <position position="136"/>
    </location>
    <ligand>
        <name>NAD(+)</name>
        <dbReference type="ChEBI" id="CHEBI:57540"/>
    </ligand>
</feature>
<proteinExistence type="inferred from homology"/>
<dbReference type="InterPro" id="IPR006109">
    <property type="entry name" value="G3P_DH_NAD-dep_C"/>
</dbReference>
<keyword evidence="20" id="KW-0012">Acyltransferase</keyword>
<feature type="binding site" evidence="13">
    <location>
        <position position="277"/>
    </location>
    <ligand>
        <name>NADPH</name>
        <dbReference type="ChEBI" id="CHEBI:57783"/>
    </ligand>
</feature>
<feature type="binding site" evidence="13">
    <location>
        <position position="134"/>
    </location>
    <ligand>
        <name>sn-glycerol 3-phosphate</name>
        <dbReference type="ChEBI" id="CHEBI:57597"/>
    </ligand>
</feature>
<dbReference type="PROSITE" id="PS00957">
    <property type="entry name" value="NAD_G3PDH"/>
    <property type="match status" value="1"/>
</dbReference>
<gene>
    <name evidence="13" type="primary">gpsA</name>
    <name evidence="20" type="ORF">DI586_03365</name>
</gene>
<feature type="binding site" evidence="13">
    <location>
        <position position="187"/>
    </location>
    <ligand>
        <name>sn-glycerol 3-phosphate</name>
        <dbReference type="ChEBI" id="CHEBI:57597"/>
    </ligand>
</feature>
<dbReference type="Proteomes" id="UP000249739">
    <property type="component" value="Unassembled WGS sequence"/>
</dbReference>
<dbReference type="Pfam" id="PF07479">
    <property type="entry name" value="NAD_Gly3P_dh_C"/>
    <property type="match status" value="1"/>
</dbReference>
<evidence type="ECO:0000313" key="21">
    <source>
        <dbReference type="Proteomes" id="UP000249739"/>
    </source>
</evidence>
<dbReference type="Gene3D" id="3.40.50.720">
    <property type="entry name" value="NAD(P)-binding Rossmann-like Domain"/>
    <property type="match status" value="1"/>
</dbReference>
<keyword evidence="8 13" id="KW-1208">Phospholipid metabolism</keyword>
<dbReference type="PANTHER" id="PTHR11728">
    <property type="entry name" value="GLYCEROL-3-PHOSPHATE DEHYDROGENASE"/>
    <property type="match status" value="1"/>
</dbReference>